<dbReference type="PANTHER" id="PTHR34580">
    <property type="match status" value="1"/>
</dbReference>
<evidence type="ECO:0000313" key="5">
    <source>
        <dbReference type="Proteomes" id="UP000095209"/>
    </source>
</evidence>
<dbReference type="GO" id="GO:0003700">
    <property type="term" value="F:DNA-binding transcription factor activity"/>
    <property type="evidence" value="ECO:0007669"/>
    <property type="project" value="InterPro"/>
</dbReference>
<dbReference type="Pfam" id="PF08279">
    <property type="entry name" value="HTH_11"/>
    <property type="match status" value="1"/>
</dbReference>
<name>A0A1E5LJX2_9BACI</name>
<keyword evidence="5" id="KW-1185">Reference proteome</keyword>
<dbReference type="InterPro" id="IPR013196">
    <property type="entry name" value="HTH_11"/>
</dbReference>
<dbReference type="InterPro" id="IPR051534">
    <property type="entry name" value="CBASS_pafABC_assoc_protein"/>
</dbReference>
<gene>
    <name evidence="4" type="ORF">BFG57_07875</name>
</gene>
<evidence type="ECO:0000256" key="2">
    <source>
        <dbReference type="ARBA" id="ARBA00023163"/>
    </source>
</evidence>
<dbReference type="InterPro" id="IPR001034">
    <property type="entry name" value="DeoR_HTH"/>
</dbReference>
<sequence>MNKSERLNNMLQFINEKRTFNLKDLMDKYNISRSTAIRDVQSLEILGMPIYAEQGRNGKYFVLDNRILSPITFTVDEMFAIYFAMLTLNGYKAKPFEYEVSKLEKKFKQVLPNQVKENIEKMQEIINLEVTNHSNFNPYLKELIQSIIDEKIYKVSYLKNKEEIQITGQFIKINSKFGQWYSKIYNINKQKVQNLRCDKIVSLEVVEDEQPMNLAHLLSLLDNYHKQANAIQFSVVVTDKGKDLFDKEHYPSMSIQKTADNYIISGYYNPNEEDFISDYFLRYGKSIISIKPSILKDSIQNKLHIVMSHLNQLN</sequence>
<organism evidence="4 5">
    <name type="scientific">Bacillus solimangrovi</name>
    <dbReference type="NCBI Taxonomy" id="1305675"/>
    <lineage>
        <taxon>Bacteria</taxon>
        <taxon>Bacillati</taxon>
        <taxon>Bacillota</taxon>
        <taxon>Bacilli</taxon>
        <taxon>Bacillales</taxon>
        <taxon>Bacillaceae</taxon>
        <taxon>Bacillus</taxon>
    </lineage>
</organism>
<evidence type="ECO:0000259" key="3">
    <source>
        <dbReference type="PROSITE" id="PS51000"/>
    </source>
</evidence>
<dbReference type="SUPFAM" id="SSF46785">
    <property type="entry name" value="Winged helix' DNA-binding domain"/>
    <property type="match status" value="1"/>
</dbReference>
<dbReference type="Gene3D" id="1.10.10.10">
    <property type="entry name" value="Winged helix-like DNA-binding domain superfamily/Winged helix DNA-binding domain"/>
    <property type="match status" value="1"/>
</dbReference>
<dbReference type="PROSITE" id="PS51000">
    <property type="entry name" value="HTH_DEOR_2"/>
    <property type="match status" value="1"/>
</dbReference>
<feature type="domain" description="HTH deoR-type" evidence="3">
    <location>
        <begin position="3"/>
        <end position="58"/>
    </location>
</feature>
<dbReference type="STRING" id="1305675.BFG57_07875"/>
<dbReference type="Proteomes" id="UP000095209">
    <property type="component" value="Unassembled WGS sequence"/>
</dbReference>
<comment type="caution">
    <text evidence="4">The sequence shown here is derived from an EMBL/GenBank/DDBJ whole genome shotgun (WGS) entry which is preliminary data.</text>
</comment>
<dbReference type="PANTHER" id="PTHR34580:SF9">
    <property type="entry name" value="SLL5097 PROTEIN"/>
    <property type="match status" value="1"/>
</dbReference>
<protein>
    <submittedName>
        <fullName evidence="4">Alkaline phosphatase</fullName>
    </submittedName>
</protein>
<dbReference type="EMBL" id="MJEH01000002">
    <property type="protein sequence ID" value="OEH94375.1"/>
    <property type="molecule type" value="Genomic_DNA"/>
</dbReference>
<dbReference type="InterPro" id="IPR036388">
    <property type="entry name" value="WH-like_DNA-bd_sf"/>
</dbReference>
<reference evidence="4 5" key="1">
    <citation type="submission" date="2016-08" db="EMBL/GenBank/DDBJ databases">
        <title>Genome of Bacillus solimangrovi GH2-4.</title>
        <authorList>
            <person name="Lim S."/>
            <person name="Kim B.-C."/>
        </authorList>
    </citation>
    <scope>NUCLEOTIDE SEQUENCE [LARGE SCALE GENOMIC DNA]</scope>
    <source>
        <strain evidence="4 5">GH2-4</strain>
    </source>
</reference>
<dbReference type="RefSeq" id="WP_069715522.1">
    <property type="nucleotide sequence ID" value="NZ_MJEH01000002.1"/>
</dbReference>
<evidence type="ECO:0000256" key="1">
    <source>
        <dbReference type="ARBA" id="ARBA00023015"/>
    </source>
</evidence>
<keyword evidence="2" id="KW-0804">Transcription</keyword>
<accession>A0A1E5LJX2</accession>
<evidence type="ECO:0000313" key="4">
    <source>
        <dbReference type="EMBL" id="OEH94375.1"/>
    </source>
</evidence>
<dbReference type="OrthoDB" id="9815009at2"/>
<dbReference type="InterPro" id="IPR036390">
    <property type="entry name" value="WH_DNA-bd_sf"/>
</dbReference>
<dbReference type="AlphaFoldDB" id="A0A1E5LJX2"/>
<keyword evidence="1" id="KW-0805">Transcription regulation</keyword>
<proteinExistence type="predicted"/>